<keyword evidence="6" id="KW-0436">Ligase</keyword>
<dbReference type="InterPro" id="IPR011764">
    <property type="entry name" value="Biotin_carboxylation_dom"/>
</dbReference>
<dbReference type="PROSITE" id="PS00866">
    <property type="entry name" value="CPSASE_1"/>
    <property type="match status" value="1"/>
</dbReference>
<dbReference type="FunFam" id="3.30.1490.20:FF:000003">
    <property type="entry name" value="acetyl-CoA carboxylase isoform X1"/>
    <property type="match status" value="1"/>
</dbReference>
<evidence type="ECO:0000256" key="3">
    <source>
        <dbReference type="ARBA" id="ARBA00004956"/>
    </source>
</evidence>
<evidence type="ECO:0000256" key="5">
    <source>
        <dbReference type="ARBA" id="ARBA00017242"/>
    </source>
</evidence>
<dbReference type="InterPro" id="IPR005482">
    <property type="entry name" value="Biotin_COase_C"/>
</dbReference>
<dbReference type="PROSITE" id="PS00867">
    <property type="entry name" value="CPSASE_2"/>
    <property type="match status" value="1"/>
</dbReference>
<evidence type="ECO:0000313" key="16">
    <source>
        <dbReference type="EMBL" id="EAW29883.1"/>
    </source>
</evidence>
<dbReference type="SUPFAM" id="SSF56059">
    <property type="entry name" value="Glutathione synthetase ATP-binding domain-like"/>
    <property type="match status" value="1"/>
</dbReference>
<evidence type="ECO:0000256" key="4">
    <source>
        <dbReference type="ARBA" id="ARBA00011750"/>
    </source>
</evidence>
<dbReference type="eggNOG" id="COG4770">
    <property type="taxonomic scope" value="Bacteria"/>
</dbReference>
<dbReference type="Pfam" id="PF00364">
    <property type="entry name" value="Biotin_lipoyl"/>
    <property type="match status" value="1"/>
</dbReference>
<keyword evidence="9" id="KW-0092">Biotin</keyword>
<keyword evidence="17" id="KW-1185">Reference proteome</keyword>
<dbReference type="EMBL" id="AAVT01000013">
    <property type="protein sequence ID" value="EAW29883.1"/>
    <property type="molecule type" value="Genomic_DNA"/>
</dbReference>
<evidence type="ECO:0000256" key="7">
    <source>
        <dbReference type="ARBA" id="ARBA00022741"/>
    </source>
</evidence>
<dbReference type="SUPFAM" id="SSF51230">
    <property type="entry name" value="Single hybrid motif"/>
    <property type="match status" value="1"/>
</dbReference>
<evidence type="ECO:0000256" key="10">
    <source>
        <dbReference type="ARBA" id="ARBA00033786"/>
    </source>
</evidence>
<protein>
    <recommendedName>
        <fullName evidence="5">Biotin carboxylase</fullName>
    </recommendedName>
    <alternativeName>
        <fullName evidence="10">Acetyl-coenzyme A carboxylase biotin carboxylase subunit A</fullName>
    </alternativeName>
</protein>
<dbReference type="GO" id="GO:0004075">
    <property type="term" value="F:biotin carboxylase activity"/>
    <property type="evidence" value="ECO:0007669"/>
    <property type="project" value="UniProtKB-EC"/>
</dbReference>
<sequence>MYGQKGRLTLNVSKGDLMEIRRFNKVLVANRGEIAVRVINACRDLHISSVAVYSTEDALSLHVQLADEAVCLGAPEASDSYLNIDRIIRSAKELGVDAIHPGYGFLAENAAMADACERNDIVFIGPTALSMKAVASKQHARQLVDSLSLPTIPGLNRLVSYSDEFVAQCEAIGFPVLLKATAGGGGVGMRIVEHGDDLQAAFEAVSRESQQAFGDGGIIVEKYLANARHLEVQVLADHYGHCVHLHERDCSIQRRRQKIVEESPARLLPAGIKQSLCDTAVAIAKHINYRGAGTVEFLYSPEHQQFYFLEMNTRLQVEHGVTELVTGIDIVQWQLRLAEGEALTLAQANIPQNGHAIECRICAENPSKGFIPAIGTIEYWAAPKYQRCDSGVQSGDRISIYYDSLVAKVIACGNDFFEANRNLQTALNQSVLLGVDNNLSYLRKLISSDSWRGGGLDTQAVERNHALWSSPLSVGDRDYLLCSALAAISDNAESQPWPGQHYNPQIWQVSIAGMSLDVETRTGLNDRQTLVIDGQSFESKVFSVETVERGLVKRVDIEVNQHRFRVLCGVRGSEVFVHGDTIGALNFTLGSVGQSVVEELSSDVISSPMPAKIIAVSVSAGDQVIKGQVLLILESMKMETSIVANRDGVIAAVNISEGELVEAYTTLIELAEEK</sequence>
<dbReference type="Gene3D" id="3.30.470.20">
    <property type="entry name" value="ATP-grasp fold, B domain"/>
    <property type="match status" value="1"/>
</dbReference>
<evidence type="ECO:0000256" key="2">
    <source>
        <dbReference type="ARBA" id="ARBA00003761"/>
    </source>
</evidence>
<dbReference type="SUPFAM" id="SSF52440">
    <property type="entry name" value="PreATP-grasp domain"/>
    <property type="match status" value="1"/>
</dbReference>
<comment type="subunit">
    <text evidence="4">Acetyl-CoA carboxylase is a heterohexamer of biotin carboxyl carrier protein, biotin carboxylase and the two subunits of carboxyl transferase in a 2:2 complex.</text>
</comment>
<dbReference type="Proteomes" id="UP000004931">
    <property type="component" value="Unassembled WGS sequence"/>
</dbReference>
<dbReference type="InterPro" id="IPR000089">
    <property type="entry name" value="Biotin_lipoyl"/>
</dbReference>
<dbReference type="InterPro" id="IPR050856">
    <property type="entry name" value="Biotin_carboxylase_complex"/>
</dbReference>
<evidence type="ECO:0000256" key="8">
    <source>
        <dbReference type="ARBA" id="ARBA00022840"/>
    </source>
</evidence>
<evidence type="ECO:0000256" key="9">
    <source>
        <dbReference type="ARBA" id="ARBA00023267"/>
    </source>
</evidence>
<dbReference type="GO" id="GO:0046872">
    <property type="term" value="F:metal ion binding"/>
    <property type="evidence" value="ECO:0007669"/>
    <property type="project" value="InterPro"/>
</dbReference>
<dbReference type="PANTHER" id="PTHR18866">
    <property type="entry name" value="CARBOXYLASE:PYRUVATE/ACETYL-COA/PROPIONYL-COA CARBOXYLASE"/>
    <property type="match status" value="1"/>
</dbReference>
<evidence type="ECO:0000256" key="11">
    <source>
        <dbReference type="ARBA" id="ARBA00048600"/>
    </source>
</evidence>
<dbReference type="CDD" id="cd06850">
    <property type="entry name" value="biotinyl_domain"/>
    <property type="match status" value="1"/>
</dbReference>
<comment type="pathway">
    <text evidence="3">Lipid metabolism; malonyl-CoA biosynthesis; malonyl-CoA from acetyl-CoA: step 1/1.</text>
</comment>
<comment type="cofactor">
    <cofactor evidence="1">
        <name>biotin</name>
        <dbReference type="ChEBI" id="CHEBI:57586"/>
    </cofactor>
</comment>
<comment type="catalytic activity">
    <reaction evidence="11">
        <text>N(6)-biotinyl-L-lysyl-[protein] + hydrogencarbonate + ATP = N(6)-carboxybiotinyl-L-lysyl-[protein] + ADP + phosphate + H(+)</text>
        <dbReference type="Rhea" id="RHEA:13501"/>
        <dbReference type="Rhea" id="RHEA-COMP:10505"/>
        <dbReference type="Rhea" id="RHEA-COMP:10506"/>
        <dbReference type="ChEBI" id="CHEBI:15378"/>
        <dbReference type="ChEBI" id="CHEBI:17544"/>
        <dbReference type="ChEBI" id="CHEBI:30616"/>
        <dbReference type="ChEBI" id="CHEBI:43474"/>
        <dbReference type="ChEBI" id="CHEBI:83144"/>
        <dbReference type="ChEBI" id="CHEBI:83145"/>
        <dbReference type="ChEBI" id="CHEBI:456216"/>
        <dbReference type="EC" id="6.3.4.14"/>
    </reaction>
</comment>
<evidence type="ECO:0000259" key="15">
    <source>
        <dbReference type="PROSITE" id="PS50979"/>
    </source>
</evidence>
<evidence type="ECO:0000259" key="13">
    <source>
        <dbReference type="PROSITE" id="PS50968"/>
    </source>
</evidence>
<proteinExistence type="predicted"/>
<dbReference type="PANTHER" id="PTHR18866:SF33">
    <property type="entry name" value="METHYLCROTONOYL-COA CARBOXYLASE SUBUNIT ALPHA, MITOCHONDRIAL-RELATED"/>
    <property type="match status" value="1"/>
</dbReference>
<dbReference type="InterPro" id="IPR016185">
    <property type="entry name" value="PreATP-grasp_dom_sf"/>
</dbReference>
<dbReference type="InterPro" id="IPR011053">
    <property type="entry name" value="Single_hybrid_motif"/>
</dbReference>
<feature type="domain" description="Biotin carboxylation" evidence="15">
    <location>
        <begin position="22"/>
        <end position="466"/>
    </location>
</feature>
<evidence type="ECO:0000313" key="17">
    <source>
        <dbReference type="Proteomes" id="UP000004931"/>
    </source>
</evidence>
<dbReference type="PROSITE" id="PS50979">
    <property type="entry name" value="BC"/>
    <property type="match status" value="1"/>
</dbReference>
<dbReference type="InterPro" id="IPR005481">
    <property type="entry name" value="BC-like_N"/>
</dbReference>
<name>A0YH08_9GAMM</name>
<dbReference type="Pfam" id="PF02786">
    <property type="entry name" value="CPSase_L_D2"/>
    <property type="match status" value="1"/>
</dbReference>
<dbReference type="InterPro" id="IPR011761">
    <property type="entry name" value="ATP-grasp"/>
</dbReference>
<dbReference type="Pfam" id="PF00289">
    <property type="entry name" value="Biotin_carb_N"/>
    <property type="match status" value="1"/>
</dbReference>
<dbReference type="SMART" id="SM00878">
    <property type="entry name" value="Biotin_carb_C"/>
    <property type="match status" value="1"/>
</dbReference>
<comment type="function">
    <text evidence="2">This protein is a component of the acetyl coenzyme A carboxylase complex; first, biotin carboxylase catalyzes the carboxylation of the carrier protein and then the transcarboxylase transfers the carboxyl group to form malonyl-CoA.</text>
</comment>
<evidence type="ECO:0000256" key="12">
    <source>
        <dbReference type="PROSITE-ProRule" id="PRU00409"/>
    </source>
</evidence>
<dbReference type="FunFam" id="3.40.50.20:FF:000010">
    <property type="entry name" value="Propionyl-CoA carboxylase subunit alpha"/>
    <property type="match status" value="1"/>
</dbReference>
<organism evidence="16 17">
    <name type="scientific">marine gamma proteobacterium HTCC2143</name>
    <dbReference type="NCBI Taxonomy" id="247633"/>
    <lineage>
        <taxon>Bacteria</taxon>
        <taxon>Pseudomonadati</taxon>
        <taxon>Pseudomonadota</taxon>
        <taxon>Gammaproteobacteria</taxon>
        <taxon>Cellvibrionales</taxon>
        <taxon>Spongiibacteraceae</taxon>
        <taxon>BD1-7 clade</taxon>
    </lineage>
</organism>
<dbReference type="InterPro" id="IPR005479">
    <property type="entry name" value="CPAse_ATP-bd"/>
</dbReference>
<comment type="caution">
    <text evidence="16">The sequence shown here is derived from an EMBL/GenBank/DDBJ whole genome shotgun (WGS) entry which is preliminary data.</text>
</comment>
<dbReference type="Gene3D" id="2.40.50.100">
    <property type="match status" value="1"/>
</dbReference>
<dbReference type="PROSITE" id="PS50968">
    <property type="entry name" value="BIOTINYL_LIPOYL"/>
    <property type="match status" value="1"/>
</dbReference>
<dbReference type="SUPFAM" id="SSF51246">
    <property type="entry name" value="Rudiment single hybrid motif"/>
    <property type="match status" value="1"/>
</dbReference>
<gene>
    <name evidence="16" type="ORF">GP2143_11809</name>
</gene>
<dbReference type="OrthoDB" id="9763189at2"/>
<dbReference type="GO" id="GO:0005524">
    <property type="term" value="F:ATP binding"/>
    <property type="evidence" value="ECO:0007669"/>
    <property type="project" value="UniProtKB-UniRule"/>
</dbReference>
<dbReference type="Pfam" id="PF02785">
    <property type="entry name" value="Biotin_carb_C"/>
    <property type="match status" value="1"/>
</dbReference>
<keyword evidence="7 12" id="KW-0547">Nucleotide-binding</keyword>
<evidence type="ECO:0000259" key="14">
    <source>
        <dbReference type="PROSITE" id="PS50975"/>
    </source>
</evidence>
<feature type="domain" description="ATP-grasp" evidence="14">
    <location>
        <begin position="141"/>
        <end position="339"/>
    </location>
</feature>
<keyword evidence="8 12" id="KW-0067">ATP-binding</keyword>
<dbReference type="AlphaFoldDB" id="A0YH08"/>
<reference evidence="16 17" key="1">
    <citation type="journal article" date="2010" name="J. Bacteriol.">
        <title>Genome sequence of the oligotrophic marine Gammaproteobacterium HTCC2143, isolated from the Oregon Coast.</title>
        <authorList>
            <person name="Oh H.M."/>
            <person name="Kang I."/>
            <person name="Ferriera S."/>
            <person name="Giovannoni S.J."/>
            <person name="Cho J.C."/>
        </authorList>
    </citation>
    <scope>NUCLEOTIDE SEQUENCE [LARGE SCALE GENOMIC DNA]</scope>
    <source>
        <strain evidence="16 17">HTCC2143</strain>
    </source>
</reference>
<evidence type="ECO:0000256" key="1">
    <source>
        <dbReference type="ARBA" id="ARBA00001953"/>
    </source>
</evidence>
<dbReference type="PROSITE" id="PS50975">
    <property type="entry name" value="ATP_GRASP"/>
    <property type="match status" value="1"/>
</dbReference>
<evidence type="ECO:0000256" key="6">
    <source>
        <dbReference type="ARBA" id="ARBA00022598"/>
    </source>
</evidence>
<dbReference type="InterPro" id="IPR011054">
    <property type="entry name" value="Rudment_hybrid_motif"/>
</dbReference>
<feature type="domain" description="Lipoyl-binding" evidence="13">
    <location>
        <begin position="596"/>
        <end position="671"/>
    </location>
</feature>
<accession>A0YH08</accession>
<dbReference type="STRING" id="247633.GP2143_11809"/>